<sequence length="67" mass="7204">MALDLDAAALFFIAAAVCVAYLIICFVLLGGIQTTARLAQRLGRTVGRGCRGSAKARRTRPRNKIIL</sequence>
<proteinExistence type="predicted"/>
<feature type="transmembrane region" description="Helical" evidence="1">
    <location>
        <begin position="12"/>
        <end position="32"/>
    </location>
</feature>
<dbReference type="EMBL" id="FNQM01000004">
    <property type="protein sequence ID" value="SEA38411.1"/>
    <property type="molecule type" value="Genomic_DNA"/>
</dbReference>
<dbReference type="STRING" id="89524.SAMN05444370_104337"/>
<keyword evidence="1" id="KW-0472">Membrane</keyword>
<evidence type="ECO:0000256" key="1">
    <source>
        <dbReference type="SAM" id="Phobius"/>
    </source>
</evidence>
<dbReference type="Proteomes" id="UP000198703">
    <property type="component" value="Unassembled WGS sequence"/>
</dbReference>
<dbReference type="RefSeq" id="WP_093252476.1">
    <property type="nucleotide sequence ID" value="NZ_FNQM01000004.1"/>
</dbReference>
<gene>
    <name evidence="2" type="ORF">SAMN05444370_104337</name>
</gene>
<reference evidence="2 3" key="1">
    <citation type="submission" date="2016-10" db="EMBL/GenBank/DDBJ databases">
        <authorList>
            <person name="de Groot N.N."/>
        </authorList>
    </citation>
    <scope>NUCLEOTIDE SEQUENCE [LARGE SCALE GENOMIC DNA]</scope>
    <source>
        <strain evidence="2 3">DSM 15345</strain>
    </source>
</reference>
<keyword evidence="1" id="KW-0812">Transmembrane</keyword>
<evidence type="ECO:0000313" key="2">
    <source>
        <dbReference type="EMBL" id="SEA38411.1"/>
    </source>
</evidence>
<organism evidence="2 3">
    <name type="scientific">Rubrimonas cliftonensis</name>
    <dbReference type="NCBI Taxonomy" id="89524"/>
    <lineage>
        <taxon>Bacteria</taxon>
        <taxon>Pseudomonadati</taxon>
        <taxon>Pseudomonadota</taxon>
        <taxon>Alphaproteobacteria</taxon>
        <taxon>Rhodobacterales</taxon>
        <taxon>Paracoccaceae</taxon>
        <taxon>Rubrimonas</taxon>
    </lineage>
</organism>
<keyword evidence="1" id="KW-1133">Transmembrane helix</keyword>
<name>A0A1H4ARE3_9RHOB</name>
<evidence type="ECO:0000313" key="3">
    <source>
        <dbReference type="Proteomes" id="UP000198703"/>
    </source>
</evidence>
<dbReference type="AlphaFoldDB" id="A0A1H4ARE3"/>
<keyword evidence="3" id="KW-1185">Reference proteome</keyword>
<protein>
    <submittedName>
        <fullName evidence="2">Uncharacterized protein</fullName>
    </submittedName>
</protein>
<accession>A0A1H4ARE3</accession>